<evidence type="ECO:0000313" key="4">
    <source>
        <dbReference type="WBParaSite" id="SBAD_0000608001-mRNA-1"/>
    </source>
</evidence>
<dbReference type="Proteomes" id="UP000270296">
    <property type="component" value="Unassembled WGS sequence"/>
</dbReference>
<dbReference type="GO" id="GO:0005739">
    <property type="term" value="C:mitochondrion"/>
    <property type="evidence" value="ECO:0007669"/>
    <property type="project" value="InterPro"/>
</dbReference>
<dbReference type="InterPro" id="IPR026193">
    <property type="entry name" value="NDUFV3"/>
</dbReference>
<feature type="region of interest" description="Disordered" evidence="1">
    <location>
        <begin position="75"/>
        <end position="97"/>
    </location>
</feature>
<sequence length="97" mass="11194">MALRLFTRTWITISKAFISNSASRGWTSGIEHSDALSKLGKTHKIAASKYKCQEYYNYNEWSFYDLEMDLTKYRLPQPNPKIPDSPRDTSPSPTQSK</sequence>
<dbReference type="GO" id="GO:0045271">
    <property type="term" value="C:respiratory chain complex I"/>
    <property type="evidence" value="ECO:0007669"/>
    <property type="project" value="InterPro"/>
</dbReference>
<dbReference type="OrthoDB" id="6161911at2759"/>
<dbReference type="Pfam" id="PF15880">
    <property type="entry name" value="NDUFV3"/>
    <property type="match status" value="1"/>
</dbReference>
<evidence type="ECO:0000313" key="3">
    <source>
        <dbReference type="Proteomes" id="UP000270296"/>
    </source>
</evidence>
<proteinExistence type="predicted"/>
<evidence type="ECO:0000313" key="2">
    <source>
        <dbReference type="EMBL" id="VDP08464.1"/>
    </source>
</evidence>
<reference evidence="4" key="1">
    <citation type="submission" date="2016-06" db="UniProtKB">
        <authorList>
            <consortium name="WormBaseParasite"/>
        </authorList>
    </citation>
    <scope>IDENTIFICATION</scope>
</reference>
<dbReference type="WBParaSite" id="SBAD_0000608001-mRNA-1">
    <property type="protein sequence ID" value="SBAD_0000608001-mRNA-1"/>
    <property type="gene ID" value="SBAD_0000608001"/>
</dbReference>
<reference evidence="2 3" key="2">
    <citation type="submission" date="2018-11" db="EMBL/GenBank/DDBJ databases">
        <authorList>
            <consortium name="Pathogen Informatics"/>
        </authorList>
    </citation>
    <scope>NUCLEOTIDE SEQUENCE [LARGE SCALE GENOMIC DNA]</scope>
</reference>
<name>A0A183IQF0_9BILA</name>
<organism evidence="4">
    <name type="scientific">Soboliphyme baturini</name>
    <dbReference type="NCBI Taxonomy" id="241478"/>
    <lineage>
        <taxon>Eukaryota</taxon>
        <taxon>Metazoa</taxon>
        <taxon>Ecdysozoa</taxon>
        <taxon>Nematoda</taxon>
        <taxon>Enoplea</taxon>
        <taxon>Dorylaimia</taxon>
        <taxon>Dioctophymatida</taxon>
        <taxon>Dioctophymatoidea</taxon>
        <taxon>Soboliphymatidae</taxon>
        <taxon>Soboliphyme</taxon>
    </lineage>
</organism>
<protein>
    <submittedName>
        <fullName evidence="4">NADH dehydrogenase [ubiquinone] flavoprotein 3, mitochondrial</fullName>
    </submittedName>
</protein>
<keyword evidence="3" id="KW-1185">Reference proteome</keyword>
<evidence type="ECO:0000256" key="1">
    <source>
        <dbReference type="SAM" id="MobiDB-lite"/>
    </source>
</evidence>
<dbReference type="EMBL" id="UZAM01009296">
    <property type="protein sequence ID" value="VDP08464.1"/>
    <property type="molecule type" value="Genomic_DNA"/>
</dbReference>
<dbReference type="AlphaFoldDB" id="A0A183IQF0"/>
<gene>
    <name evidence="2" type="ORF">SBAD_LOCUS5847</name>
</gene>
<feature type="compositionally biased region" description="Low complexity" evidence="1">
    <location>
        <begin position="88"/>
        <end position="97"/>
    </location>
</feature>
<accession>A0A183IQF0</accession>